<dbReference type="Proteomes" id="UP000612349">
    <property type="component" value="Unassembled WGS sequence"/>
</dbReference>
<dbReference type="InterPro" id="IPR014710">
    <property type="entry name" value="RmlC-like_jellyroll"/>
</dbReference>
<dbReference type="OrthoDB" id="9798288at2"/>
<evidence type="ECO:0000259" key="1">
    <source>
        <dbReference type="Pfam" id="PF06172"/>
    </source>
</evidence>
<dbReference type="Gene3D" id="2.60.120.10">
    <property type="entry name" value="Jelly Rolls"/>
    <property type="match status" value="1"/>
</dbReference>
<dbReference type="AlphaFoldDB" id="A0A917DXD9"/>
<reference evidence="2" key="2">
    <citation type="submission" date="2020-09" db="EMBL/GenBank/DDBJ databases">
        <authorList>
            <person name="Sun Q."/>
            <person name="Zhou Y."/>
        </authorList>
    </citation>
    <scope>NUCLEOTIDE SEQUENCE</scope>
    <source>
        <strain evidence="2">CGMCC 1.15360</strain>
    </source>
</reference>
<accession>A0A917DXD9</accession>
<dbReference type="SUPFAM" id="SSF51182">
    <property type="entry name" value="RmlC-like cupins"/>
    <property type="match status" value="1"/>
</dbReference>
<reference evidence="2" key="1">
    <citation type="journal article" date="2014" name="Int. J. Syst. Evol. Microbiol.">
        <title>Complete genome sequence of Corynebacterium casei LMG S-19264T (=DSM 44701T), isolated from a smear-ripened cheese.</title>
        <authorList>
            <consortium name="US DOE Joint Genome Institute (JGI-PGF)"/>
            <person name="Walter F."/>
            <person name="Albersmeier A."/>
            <person name="Kalinowski J."/>
            <person name="Ruckert C."/>
        </authorList>
    </citation>
    <scope>NUCLEOTIDE SEQUENCE</scope>
    <source>
        <strain evidence="2">CGMCC 1.15360</strain>
    </source>
</reference>
<dbReference type="InterPro" id="IPR009327">
    <property type="entry name" value="Cupin_DUF985"/>
</dbReference>
<feature type="domain" description="DUF985" evidence="1">
    <location>
        <begin position="5"/>
        <end position="133"/>
    </location>
</feature>
<protein>
    <submittedName>
        <fullName evidence="2">Cupin</fullName>
    </submittedName>
</protein>
<proteinExistence type="predicted"/>
<gene>
    <name evidence="2" type="ORF">GCM10010990_27990</name>
</gene>
<dbReference type="EMBL" id="BMIP01000006">
    <property type="protein sequence ID" value="GGD76692.1"/>
    <property type="molecule type" value="Genomic_DNA"/>
</dbReference>
<dbReference type="PANTHER" id="PTHR33387">
    <property type="entry name" value="RMLC-LIKE JELLY ROLL FOLD PROTEIN"/>
    <property type="match status" value="1"/>
</dbReference>
<dbReference type="Pfam" id="PF06172">
    <property type="entry name" value="Cupin_5"/>
    <property type="match status" value="1"/>
</dbReference>
<comment type="caution">
    <text evidence="2">The sequence shown here is derived from an EMBL/GenBank/DDBJ whole genome shotgun (WGS) entry which is preliminary data.</text>
</comment>
<dbReference type="InterPro" id="IPR011051">
    <property type="entry name" value="RmlC_Cupin_sf"/>
</dbReference>
<evidence type="ECO:0000313" key="2">
    <source>
        <dbReference type="EMBL" id="GGD76692.1"/>
    </source>
</evidence>
<dbReference type="PANTHER" id="PTHR33387:SF3">
    <property type="entry name" value="DUF985 DOMAIN-CONTAINING PROTEIN"/>
    <property type="match status" value="1"/>
</dbReference>
<dbReference type="InterPro" id="IPR039935">
    <property type="entry name" value="YML079W-like"/>
</dbReference>
<sequence length="143" mass="15584">MSNAQDIITALSMQPHPEGGWYKETWREGEGRGLASGILYLIEEGQRSHWHRIDAAEMWIYNAGSPLTLSIASGDDGETVVPDVILGPDVVAGQQIQHVYRPGEWQAAHAAAGWTLVSCIVSPGFRFEGFELAAPDWVPAASR</sequence>
<evidence type="ECO:0000313" key="3">
    <source>
        <dbReference type="Proteomes" id="UP000612349"/>
    </source>
</evidence>
<keyword evidence="3" id="KW-1185">Reference proteome</keyword>
<dbReference type="RefSeq" id="WP_066770370.1">
    <property type="nucleotide sequence ID" value="NZ_BMIP01000006.1"/>
</dbReference>
<dbReference type="CDD" id="cd06121">
    <property type="entry name" value="cupin_YML079wp"/>
    <property type="match status" value="1"/>
</dbReference>
<organism evidence="2 3">
    <name type="scientific">Croceicoccus mobilis</name>
    <dbReference type="NCBI Taxonomy" id="1703339"/>
    <lineage>
        <taxon>Bacteria</taxon>
        <taxon>Pseudomonadati</taxon>
        <taxon>Pseudomonadota</taxon>
        <taxon>Alphaproteobacteria</taxon>
        <taxon>Sphingomonadales</taxon>
        <taxon>Erythrobacteraceae</taxon>
        <taxon>Croceicoccus</taxon>
    </lineage>
</organism>
<name>A0A917DXD9_9SPHN</name>